<dbReference type="OrthoDB" id="9789109at2"/>
<dbReference type="eggNOG" id="COG5483">
    <property type="taxonomic scope" value="Bacteria"/>
</dbReference>
<dbReference type="Proteomes" id="UP000013523">
    <property type="component" value="Chromosome"/>
</dbReference>
<evidence type="ECO:0000313" key="1">
    <source>
        <dbReference type="EMBL" id="AGK98141.1"/>
    </source>
</evidence>
<evidence type="ECO:0000313" key="2">
    <source>
        <dbReference type="Proteomes" id="UP000013523"/>
    </source>
</evidence>
<dbReference type="PANTHER" id="PTHR39337:SF1">
    <property type="entry name" value="BLR5642 PROTEIN"/>
    <property type="match status" value="1"/>
</dbReference>
<gene>
    <name evidence="1" type="ORF">Clopa_3345</name>
</gene>
<dbReference type="HOGENOM" id="CLU_077467_1_0_9"/>
<dbReference type="InterPro" id="IPR007438">
    <property type="entry name" value="DUF488"/>
</dbReference>
<dbReference type="AlphaFoldDB" id="R4K8W0"/>
<dbReference type="KEGG" id="cpas:Clopa_3345"/>
<dbReference type="InterPro" id="IPR014519">
    <property type="entry name" value="UCP024492"/>
</dbReference>
<evidence type="ECO:0008006" key="3">
    <source>
        <dbReference type="Google" id="ProtNLM"/>
    </source>
</evidence>
<dbReference type="PANTHER" id="PTHR39337">
    <property type="entry name" value="BLR5642 PROTEIN"/>
    <property type="match status" value="1"/>
</dbReference>
<dbReference type="PIRSF" id="PIRSF024492">
    <property type="entry name" value="UCP024492"/>
    <property type="match status" value="1"/>
</dbReference>
<dbReference type="RefSeq" id="WP_015616426.1">
    <property type="nucleotide sequence ID" value="NC_021182.1"/>
</dbReference>
<reference evidence="1 2" key="1">
    <citation type="submission" date="2012-01" db="EMBL/GenBank/DDBJ databases">
        <title>Complete sequence of chromosome of Clostridium pasteurianum BC1.</title>
        <authorList>
            <consortium name="US DOE Joint Genome Institute"/>
            <person name="Lucas S."/>
            <person name="Han J."/>
            <person name="Lapidus A."/>
            <person name="Cheng J.-F."/>
            <person name="Goodwin L."/>
            <person name="Pitluck S."/>
            <person name="Peters L."/>
            <person name="Mikhailova N."/>
            <person name="Teshima H."/>
            <person name="Detter J.C."/>
            <person name="Han C."/>
            <person name="Tapia R."/>
            <person name="Land M."/>
            <person name="Hauser L."/>
            <person name="Kyrpides N."/>
            <person name="Ivanova N."/>
            <person name="Pagani I."/>
            <person name="Dunn J."/>
            <person name="Taghavi S."/>
            <person name="Francis A."/>
            <person name="van der Lelie D."/>
            <person name="Woyke T."/>
        </authorList>
    </citation>
    <scope>NUCLEOTIDE SEQUENCE [LARGE SCALE GENOMIC DNA]</scope>
    <source>
        <strain evidence="1 2">BC1</strain>
    </source>
</reference>
<dbReference type="Pfam" id="PF04343">
    <property type="entry name" value="DUF488"/>
    <property type="match status" value="1"/>
</dbReference>
<dbReference type="PATRIC" id="fig|86416.3.peg.3338"/>
<organism evidence="1 2">
    <name type="scientific">Clostridium pasteurianum BC1</name>
    <dbReference type="NCBI Taxonomy" id="86416"/>
    <lineage>
        <taxon>Bacteria</taxon>
        <taxon>Bacillati</taxon>
        <taxon>Bacillota</taxon>
        <taxon>Clostridia</taxon>
        <taxon>Eubacteriales</taxon>
        <taxon>Clostridiaceae</taxon>
        <taxon>Clostridium</taxon>
    </lineage>
</organism>
<dbReference type="EMBL" id="CP003261">
    <property type="protein sequence ID" value="AGK98141.1"/>
    <property type="molecule type" value="Genomic_DNA"/>
</dbReference>
<dbReference type="STRING" id="86416.Clopa_3345"/>
<name>R4K8W0_CLOPA</name>
<proteinExistence type="predicted"/>
<accession>R4K8W0</accession>
<protein>
    <recommendedName>
        <fullName evidence="3">DUF488 domain-containing protein</fullName>
    </recommendedName>
</protein>
<keyword evidence="2" id="KW-1185">Reference proteome</keyword>
<sequence length="215" mass="25071">MKNLCYSIGYSNRKIDDFMRLLLDYEINCVVDVRSVPYSKGEKTIVYNSDNIKKVLNKQGIYYIYMGKELGAKNEECIDEQGIICYEAIRKNNSYKMGIARLIDGIDKGYNIAIMCAEKEPLNCHRAILIGYDLKKKNITVKHIVDKDLVKSQSDIEEELMEMYRVKLIKKVAQFSIASIMNHVDLEMDEEDFKVEMIEEAYRMRGKDINFNMPK</sequence>